<name>A0ABV7FUM8_9ALTE</name>
<evidence type="ECO:0000313" key="5">
    <source>
        <dbReference type="Proteomes" id="UP001595478"/>
    </source>
</evidence>
<dbReference type="RefSeq" id="WP_376921476.1">
    <property type="nucleotide sequence ID" value="NZ_JBHRSW010000049.1"/>
</dbReference>
<protein>
    <submittedName>
        <fullName evidence="4">HlyD family secretion protein</fullName>
    </submittedName>
</protein>
<proteinExistence type="predicted"/>
<accession>A0ABV7FUM8</accession>
<evidence type="ECO:0000313" key="4">
    <source>
        <dbReference type="EMBL" id="MFC3123358.1"/>
    </source>
</evidence>
<feature type="coiled-coil region" evidence="3">
    <location>
        <begin position="167"/>
        <end position="205"/>
    </location>
</feature>
<dbReference type="Proteomes" id="UP001595478">
    <property type="component" value="Unassembled WGS sequence"/>
</dbReference>
<reference evidence="5" key="1">
    <citation type="journal article" date="2019" name="Int. J. Syst. Evol. Microbiol.">
        <title>The Global Catalogue of Microorganisms (GCM) 10K type strain sequencing project: providing services to taxonomists for standard genome sequencing and annotation.</title>
        <authorList>
            <consortium name="The Broad Institute Genomics Platform"/>
            <consortium name="The Broad Institute Genome Sequencing Center for Infectious Disease"/>
            <person name="Wu L."/>
            <person name="Ma J."/>
        </authorList>
    </citation>
    <scope>NUCLEOTIDE SEQUENCE [LARGE SCALE GENOMIC DNA]</scope>
    <source>
        <strain evidence="5">KCTC 52473</strain>
    </source>
</reference>
<keyword evidence="2 3" id="KW-0175">Coiled coil</keyword>
<gene>
    <name evidence="4" type="ORF">ACFOHL_17200</name>
</gene>
<dbReference type="PANTHER" id="PTHR32347:SF23">
    <property type="entry name" value="BLL5650 PROTEIN"/>
    <property type="match status" value="1"/>
</dbReference>
<comment type="subcellular location">
    <subcellularLocation>
        <location evidence="1">Cell envelope</location>
    </subcellularLocation>
</comment>
<dbReference type="PANTHER" id="PTHR32347">
    <property type="entry name" value="EFFLUX SYSTEM COMPONENT YKNX-RELATED"/>
    <property type="match status" value="1"/>
</dbReference>
<keyword evidence="5" id="KW-1185">Reference proteome</keyword>
<evidence type="ECO:0000256" key="3">
    <source>
        <dbReference type="SAM" id="Coils"/>
    </source>
</evidence>
<feature type="coiled-coil region" evidence="3">
    <location>
        <begin position="102"/>
        <end position="129"/>
    </location>
</feature>
<evidence type="ECO:0000256" key="2">
    <source>
        <dbReference type="ARBA" id="ARBA00023054"/>
    </source>
</evidence>
<comment type="caution">
    <text evidence="4">The sequence shown here is derived from an EMBL/GenBank/DDBJ whole genome shotgun (WGS) entry which is preliminary data.</text>
</comment>
<organism evidence="4 5">
    <name type="scientific">Agaribacter flavus</name>
    <dbReference type="NCBI Taxonomy" id="1902781"/>
    <lineage>
        <taxon>Bacteria</taxon>
        <taxon>Pseudomonadati</taxon>
        <taxon>Pseudomonadota</taxon>
        <taxon>Gammaproteobacteria</taxon>
        <taxon>Alteromonadales</taxon>
        <taxon>Alteromonadaceae</taxon>
        <taxon>Agaribacter</taxon>
    </lineage>
</organism>
<sequence length="345" mass="38878">MNAQIIHSCNTNKHVCGKHKNYLLNLATSFACMFFSLTISELARADELILTGNISSSAKQIVSAPQGSRWQIQIQWMEQEGKIVQKGAPVVVFDGATEQNQLLSNEENLERLELELKQLSLEQDQKVIDAEGSLKVAKMRVEKAAIEASVPESEVSAYDKGQYDLALQKAMLEQVKAEEALSRAYREQEAELKKKQVDILKTKEQISYLESVMARLKVLAEYTGPVNYATHPWYGEKISAGMNVRPSWKVLDVQSTSNFQIETWVHEIDAVGLKDNTAVMIVMDAFPDKRFKGRIRHLSKQSETKPQWSKSAYFPAIVVFDQEPDLKLLPGMSVRIHVHKGGENV</sequence>
<dbReference type="EMBL" id="JBHRSW010000049">
    <property type="protein sequence ID" value="MFC3123358.1"/>
    <property type="molecule type" value="Genomic_DNA"/>
</dbReference>
<dbReference type="Gene3D" id="2.40.30.170">
    <property type="match status" value="1"/>
</dbReference>
<evidence type="ECO:0000256" key="1">
    <source>
        <dbReference type="ARBA" id="ARBA00004196"/>
    </source>
</evidence>
<dbReference type="InterPro" id="IPR050465">
    <property type="entry name" value="UPF0194_transport"/>
</dbReference>